<reference evidence="17" key="1">
    <citation type="submission" date="2020-08" db="EMBL/GenBank/DDBJ databases">
        <title>Genome public.</title>
        <authorList>
            <person name="Liu C."/>
            <person name="Sun Q."/>
        </authorList>
    </citation>
    <scope>NUCLEOTIDE SEQUENCE</scope>
    <source>
        <strain evidence="17">NSJ-53</strain>
    </source>
</reference>
<evidence type="ECO:0000256" key="9">
    <source>
        <dbReference type="ARBA" id="ARBA00022839"/>
    </source>
</evidence>
<dbReference type="InterPro" id="IPR012337">
    <property type="entry name" value="RNaseH-like_sf"/>
</dbReference>
<comment type="subcellular location">
    <subcellularLocation>
        <location evidence="2 13">Cytoplasm</location>
    </subcellularLocation>
</comment>
<dbReference type="Gene3D" id="3.30.1900.20">
    <property type="match status" value="2"/>
</dbReference>
<dbReference type="Gene3D" id="3.20.20.140">
    <property type="entry name" value="Metal-dependent hydrolases"/>
    <property type="match status" value="2"/>
</dbReference>
<organism evidence="17 18">
    <name type="scientific">Gehongia tenuis</name>
    <dbReference type="NCBI Taxonomy" id="2763655"/>
    <lineage>
        <taxon>Bacteria</taxon>
        <taxon>Bacillati</taxon>
        <taxon>Bacillota</taxon>
        <taxon>Clostridia</taxon>
        <taxon>Christensenellales</taxon>
        <taxon>Christensenellaceae</taxon>
        <taxon>Gehongia</taxon>
    </lineage>
</organism>
<comment type="similarity">
    <text evidence="13">Belongs to the DNA polymerase type-C family. PolC subfamily.</text>
</comment>
<dbReference type="InterPro" id="IPR011708">
    <property type="entry name" value="DNA_pol3_alpha_NTPase_dom"/>
</dbReference>
<dbReference type="NCBIfam" id="TIGR01405">
    <property type="entry name" value="polC_Gram_pos"/>
    <property type="match status" value="1"/>
</dbReference>
<dbReference type="EMBL" id="JACRSR010000001">
    <property type="protein sequence ID" value="MBC8531109.1"/>
    <property type="molecule type" value="Genomic_DNA"/>
</dbReference>
<dbReference type="InterPro" id="IPR012340">
    <property type="entry name" value="NA-bd_OB-fold"/>
</dbReference>
<comment type="function">
    <text evidence="11">DNA polymerase III is a complex, multichain enzyme responsible for most of the replicative synthesis in bacteria. This DNA polymerase also exhibits 3' to 5' exonuclease activity. The alpha chain is the DNA polymerase.</text>
</comment>
<dbReference type="EC" id="2.7.7.7" evidence="13"/>
<feature type="domain" description="Exonuclease" evidence="15">
    <location>
        <begin position="428"/>
        <end position="595"/>
    </location>
</feature>
<dbReference type="Gene3D" id="3.30.300.180">
    <property type="match status" value="1"/>
</dbReference>
<evidence type="ECO:0000256" key="4">
    <source>
        <dbReference type="ARBA" id="ARBA00022679"/>
    </source>
</evidence>
<dbReference type="Proteomes" id="UP000623172">
    <property type="component" value="Unassembled WGS sequence"/>
</dbReference>
<keyword evidence="3 13" id="KW-0963">Cytoplasm</keyword>
<dbReference type="PANTHER" id="PTHR32294">
    <property type="entry name" value="DNA POLYMERASE III SUBUNIT ALPHA"/>
    <property type="match status" value="1"/>
</dbReference>
<gene>
    <name evidence="13" type="primary">polC</name>
    <name evidence="17" type="ORF">H8696_04515</name>
</gene>
<dbReference type="GO" id="GO:0008408">
    <property type="term" value="F:3'-5' exonuclease activity"/>
    <property type="evidence" value="ECO:0007669"/>
    <property type="project" value="UniProtKB-UniRule"/>
</dbReference>
<dbReference type="InterPro" id="IPR006308">
    <property type="entry name" value="Pol_III_a_PolC-type_gram_pos"/>
</dbReference>
<dbReference type="NCBIfam" id="TIGR00573">
    <property type="entry name" value="dnaq"/>
    <property type="match status" value="1"/>
</dbReference>
<keyword evidence="9 13" id="KW-0269">Exonuclease</keyword>
<evidence type="ECO:0000313" key="18">
    <source>
        <dbReference type="Proteomes" id="UP000623172"/>
    </source>
</evidence>
<dbReference type="SUPFAM" id="SSF53098">
    <property type="entry name" value="Ribonuclease H-like"/>
    <property type="match status" value="1"/>
</dbReference>
<dbReference type="InterPro" id="IPR003141">
    <property type="entry name" value="Pol/His_phosphatase_N"/>
</dbReference>
<keyword evidence="4 13" id="KW-0808">Transferase</keyword>
<keyword evidence="6 13" id="KW-0235">DNA replication</keyword>
<dbReference type="SMART" id="SM00481">
    <property type="entry name" value="POLIIIAc"/>
    <property type="match status" value="1"/>
</dbReference>
<evidence type="ECO:0000256" key="8">
    <source>
        <dbReference type="ARBA" id="ARBA00022801"/>
    </source>
</evidence>
<dbReference type="GO" id="GO:0006261">
    <property type="term" value="P:DNA-templated DNA replication"/>
    <property type="evidence" value="ECO:0007669"/>
    <property type="project" value="UniProtKB-UniRule"/>
</dbReference>
<dbReference type="FunFam" id="3.30.420.10:FF:000045">
    <property type="entry name" value="3'-5' exonuclease DinG"/>
    <property type="match status" value="1"/>
</dbReference>
<dbReference type="InterPro" id="IPR040982">
    <property type="entry name" value="DNA_pol3_finger"/>
</dbReference>
<dbReference type="Gene3D" id="2.40.50.140">
    <property type="entry name" value="Nucleic acid-binding proteins"/>
    <property type="match status" value="1"/>
</dbReference>
<dbReference type="CDD" id="cd04484">
    <property type="entry name" value="polC_OBF"/>
    <property type="match status" value="1"/>
</dbReference>
<dbReference type="InterPro" id="IPR036397">
    <property type="entry name" value="RNaseH_sf"/>
</dbReference>
<dbReference type="Pfam" id="PF00929">
    <property type="entry name" value="RNase_T"/>
    <property type="match status" value="1"/>
</dbReference>
<dbReference type="GO" id="GO:0003887">
    <property type="term" value="F:DNA-directed DNA polymerase activity"/>
    <property type="evidence" value="ECO:0007669"/>
    <property type="project" value="UniProtKB-UniRule"/>
</dbReference>
<dbReference type="CDD" id="cd07435">
    <property type="entry name" value="PHP_PolIIIA_POLC"/>
    <property type="match status" value="1"/>
</dbReference>
<dbReference type="GO" id="GO:0005737">
    <property type="term" value="C:cytoplasm"/>
    <property type="evidence" value="ECO:0007669"/>
    <property type="project" value="UniProtKB-SubCell"/>
</dbReference>
<evidence type="ECO:0000259" key="16">
    <source>
        <dbReference type="SMART" id="SM00481"/>
    </source>
</evidence>
<name>A0A926HNY5_9FIRM</name>
<evidence type="ECO:0000256" key="2">
    <source>
        <dbReference type="ARBA" id="ARBA00004496"/>
    </source>
</evidence>
<evidence type="ECO:0000256" key="13">
    <source>
        <dbReference type="HAMAP-Rule" id="MF_00356"/>
    </source>
</evidence>
<dbReference type="InterPro" id="IPR038454">
    <property type="entry name" value="DnaA_N_sf"/>
</dbReference>
<dbReference type="NCBIfam" id="NF001688">
    <property type="entry name" value="PRK00448.1"/>
    <property type="match status" value="1"/>
</dbReference>
<dbReference type="GO" id="GO:0003677">
    <property type="term" value="F:DNA binding"/>
    <property type="evidence" value="ECO:0007669"/>
    <property type="project" value="UniProtKB-UniRule"/>
</dbReference>
<keyword evidence="7 13" id="KW-0540">Nuclease</keyword>
<dbReference type="Pfam" id="PF02811">
    <property type="entry name" value="PHP"/>
    <property type="match status" value="1"/>
</dbReference>
<proteinExistence type="inferred from homology"/>
<dbReference type="InterPro" id="IPR004365">
    <property type="entry name" value="NA-bd_OB_tRNA"/>
</dbReference>
<dbReference type="Pfam" id="PF07733">
    <property type="entry name" value="DNA_pol3_alpha"/>
    <property type="match status" value="2"/>
</dbReference>
<dbReference type="Gene3D" id="6.10.140.1510">
    <property type="match status" value="1"/>
</dbReference>
<dbReference type="CDD" id="cd06127">
    <property type="entry name" value="DEDDh"/>
    <property type="match status" value="1"/>
</dbReference>
<feature type="domain" description="Polymerase/histidinol phosphatase N-terminal" evidence="16">
    <location>
        <begin position="344"/>
        <end position="411"/>
    </location>
</feature>
<sequence>MTKQAAAGWKACLIEQGYGELAERLTLVRALVNEQDRSISVQFEGRGESVPNGDQLLAGAFSATFSQAKVSVDIVWKPMEQRNLEDELAAGGRFILDALLEEMPSFKAWMDETRLSLEGDALTVKVPQPTLVETLLHKNAGHLLQEHIVQHFGRAVAVKFDSDGAANEEAEAEEKERLLQEKAKLAVVQPPAEAVKPANPQPEKSSRAPRKSGGPKRIKANEDTLMGYGIGNEAATPIEELSLESGRVTVRGEVVSLETRPLKDGLKALVNFALTDYTSSIYVKSFLKLEKLEEIEKDLKPGCWLKVRGEVVLDTFSQEAVIMAKDLEKAQPEVRLDEAEEKRVELHLHTQMSSMDSVLSIKKAIDQAAAWGHKALAITDHGVVQAFPEAYDYASRKDFKIIFGVEGYLMEDLQGIVQGGACGDFNRTFVVFDVETTGLYAGKDRLTEIGAVKIEDRKVVGRFSTFVNPEMPIPAKITELTSITDAMVADAPKAGPALKDFYKFAEGSILVAHNASFDVGFLKAESVRTNGPDFSGFAVLDTLLLARQIFRELKRHRLDTIARHLKISMGRHHRAVDDANTTGEILLQSLKRLEEQDIHTLEAIDEKLNDHNVAGIGRHHIIVLAKNQEGLMNLYKLITISHLEYFNRTPRLPRDVMQKYRKGLLFGSACEQGELFKAILDGRPEAELERIAGFYDFLEIQPLGNNEFLIRQGRADRQKLIDINKKIIALGDKLSKPVVATCDVHFLNPRDEVFRRILMKGQGFEDADQQAPLYFRSTPEMLAEFDYLDPETARRVVIEAPNAIADQIEAMRPFPNETFHPKIEGAEDAVREMATKRAHEIYGDPLPDIVQARLDKELKSIIGHGFAVLYWIAHKLVKKSLSDGYLVGSRGSVGSSLVATFLEITEVNALPPHYVCPKCKHSDFNVDVKKYACGVDLPPMDCPCCGTAMLRQGYDIPFEVFLGFEGDKVPDIDLNFSGEYQSVMHKYTEEIFGTGNVFRAGTIGTVKEKTAYGFVLKYFEEKGMLERISKAELDRLSKGCSGVKRTTGQHPGGIVVVPKEIDVHLFTPVQHPADDKTSGIITTHFDFNSLHDRLVKLDILGHDDPTMIRMLQDLTGVDPFSIPLNDERVMSLFSTTETLGVTPEELDCQVGTYFIPEFGTSFVQEMLIETRPRTMAELIRISGLSHGTDVWLNNAQELIRKNIAVLKETICTRDDIMNQLIAEGVPPKMAFTTMESVRKGKGLKPEMEEAMIEHDVPEWFMDSCRKIKYMFPKAHAAAYVMMALRIAYFKVYYPKAFYAACLSIRALADFDALTMTKGLDAVREERKALNEKGKTTKLSVKEKDRLTVLELIVEMNLRGIFFEGIDLYKSDAKKFIITDKGLLPPFMAVPGLGEAAARSIVEARKDGPFISIEDFQQRTSVNKTNIEIFKGLGCFKDLPDSNQLSLFAGLSL</sequence>
<dbReference type="SUPFAM" id="SSF160975">
    <property type="entry name" value="AF1531-like"/>
    <property type="match status" value="1"/>
</dbReference>
<dbReference type="InterPro" id="IPR044923">
    <property type="entry name" value="PolC_middle_finger_sf"/>
</dbReference>
<dbReference type="InterPro" id="IPR006054">
    <property type="entry name" value="DnaQ"/>
</dbReference>
<evidence type="ECO:0000256" key="12">
    <source>
        <dbReference type="ARBA" id="ARBA00049244"/>
    </source>
</evidence>
<dbReference type="Gene3D" id="1.10.150.700">
    <property type="entry name" value="PolC, middle finger domain"/>
    <property type="match status" value="1"/>
</dbReference>
<dbReference type="HAMAP" id="MF_00356">
    <property type="entry name" value="DNApol_PolC"/>
    <property type="match status" value="1"/>
</dbReference>
<dbReference type="Pfam" id="PF01336">
    <property type="entry name" value="tRNA_anti-codon"/>
    <property type="match status" value="1"/>
</dbReference>
<comment type="caution">
    <text evidence="17">The sequence shown here is derived from an EMBL/GenBank/DDBJ whole genome shotgun (WGS) entry which is preliminary data.</text>
</comment>
<dbReference type="InterPro" id="IPR004013">
    <property type="entry name" value="PHP_dom"/>
</dbReference>
<evidence type="ECO:0000256" key="6">
    <source>
        <dbReference type="ARBA" id="ARBA00022705"/>
    </source>
</evidence>
<dbReference type="InterPro" id="IPR004805">
    <property type="entry name" value="DnaE2/DnaE/PolC"/>
</dbReference>
<evidence type="ECO:0000256" key="1">
    <source>
        <dbReference type="ARBA" id="ARBA00003452"/>
    </source>
</evidence>
<dbReference type="Pfam" id="PF14579">
    <property type="entry name" value="HHH_6"/>
    <property type="match status" value="1"/>
</dbReference>
<dbReference type="InterPro" id="IPR013520">
    <property type="entry name" value="Ribonucl_H"/>
</dbReference>
<evidence type="ECO:0000259" key="15">
    <source>
        <dbReference type="SMART" id="SM00479"/>
    </source>
</evidence>
<evidence type="ECO:0000256" key="5">
    <source>
        <dbReference type="ARBA" id="ARBA00022695"/>
    </source>
</evidence>
<keyword evidence="10 13" id="KW-0239">DNA-directed DNA polymerase</keyword>
<evidence type="ECO:0000256" key="10">
    <source>
        <dbReference type="ARBA" id="ARBA00022932"/>
    </source>
</evidence>
<dbReference type="Pfam" id="PF11490">
    <property type="entry name" value="DNA_pol3_a_NII"/>
    <property type="match status" value="1"/>
</dbReference>
<feature type="region of interest" description="Disordered" evidence="14">
    <location>
        <begin position="189"/>
        <end position="219"/>
    </location>
</feature>
<feature type="compositionally biased region" description="Basic residues" evidence="14">
    <location>
        <begin position="207"/>
        <end position="218"/>
    </location>
</feature>
<dbReference type="Gene3D" id="3.30.420.10">
    <property type="entry name" value="Ribonuclease H-like superfamily/Ribonuclease H"/>
    <property type="match status" value="1"/>
</dbReference>
<protein>
    <recommendedName>
        <fullName evidence="13">DNA polymerase III PolC-type</fullName>
        <shortName evidence="13">PolIII</shortName>
        <ecNumber evidence="13">2.7.7.7</ecNumber>
    </recommendedName>
</protein>
<comment type="function">
    <text evidence="1 13">Required for replicative DNA synthesis. This DNA polymerase also exhibits 3' to 5' exonuclease activity.</text>
</comment>
<dbReference type="InterPro" id="IPR024754">
    <property type="entry name" value="DNA_PolC-like_N_II"/>
</dbReference>
<evidence type="ECO:0000256" key="14">
    <source>
        <dbReference type="SAM" id="MobiDB-lite"/>
    </source>
</evidence>
<dbReference type="PANTHER" id="PTHR32294:SF5">
    <property type="entry name" value="DNA POLYMERASE III POLC-TYPE"/>
    <property type="match status" value="1"/>
</dbReference>
<dbReference type="SMART" id="SM00479">
    <property type="entry name" value="EXOIII"/>
    <property type="match status" value="1"/>
</dbReference>
<evidence type="ECO:0000256" key="7">
    <source>
        <dbReference type="ARBA" id="ARBA00022722"/>
    </source>
</evidence>
<evidence type="ECO:0000256" key="11">
    <source>
        <dbReference type="ARBA" id="ARBA00025611"/>
    </source>
</evidence>
<dbReference type="Gene3D" id="1.10.150.870">
    <property type="match status" value="1"/>
</dbReference>
<dbReference type="InterPro" id="IPR029460">
    <property type="entry name" value="DNAPol_HHH"/>
</dbReference>
<dbReference type="SUPFAM" id="SSF50249">
    <property type="entry name" value="Nucleic acid-binding proteins"/>
    <property type="match status" value="1"/>
</dbReference>
<evidence type="ECO:0000256" key="3">
    <source>
        <dbReference type="ARBA" id="ARBA00022490"/>
    </source>
</evidence>
<comment type="catalytic activity">
    <reaction evidence="12 13">
        <text>DNA(n) + a 2'-deoxyribonucleoside 5'-triphosphate = DNA(n+1) + diphosphate</text>
        <dbReference type="Rhea" id="RHEA:22508"/>
        <dbReference type="Rhea" id="RHEA-COMP:17339"/>
        <dbReference type="Rhea" id="RHEA-COMP:17340"/>
        <dbReference type="ChEBI" id="CHEBI:33019"/>
        <dbReference type="ChEBI" id="CHEBI:61560"/>
        <dbReference type="ChEBI" id="CHEBI:173112"/>
        <dbReference type="EC" id="2.7.7.7"/>
    </reaction>
</comment>
<keyword evidence="8 13" id="KW-0378">Hydrolase</keyword>
<dbReference type="Pfam" id="PF17657">
    <property type="entry name" value="DNA_pol3_finger"/>
    <property type="match status" value="1"/>
</dbReference>
<evidence type="ECO:0000313" key="17">
    <source>
        <dbReference type="EMBL" id="MBC8531109.1"/>
    </source>
</evidence>
<keyword evidence="5 13" id="KW-0548">Nucleotidyltransferase</keyword>
<dbReference type="RefSeq" id="WP_249315169.1">
    <property type="nucleotide sequence ID" value="NZ_JACRSR010000001.1"/>
</dbReference>
<accession>A0A926HNY5</accession>
<keyword evidence="18" id="KW-1185">Reference proteome</keyword>